<reference evidence="1 2" key="1">
    <citation type="submission" date="2017-10" db="EMBL/GenBank/DDBJ databases">
        <title>Comparative genomics in systemic dimorphic fungi from Ajellomycetaceae.</title>
        <authorList>
            <person name="Munoz J.F."/>
            <person name="Mcewen J.G."/>
            <person name="Clay O.K."/>
            <person name="Cuomo C.A."/>
        </authorList>
    </citation>
    <scope>NUCLEOTIDE SEQUENCE [LARGE SCALE GENOMIC DNA]</scope>
    <source>
        <strain evidence="1 2">UAMH5409</strain>
    </source>
</reference>
<dbReference type="EMBL" id="PDNB01000070">
    <property type="protein sequence ID" value="PGH11616.1"/>
    <property type="molecule type" value="Genomic_DNA"/>
</dbReference>
<gene>
    <name evidence="1" type="ORF">AJ79_04756</name>
</gene>
<comment type="caution">
    <text evidence="1">The sequence shown here is derived from an EMBL/GenBank/DDBJ whole genome shotgun (WGS) entry which is preliminary data.</text>
</comment>
<dbReference type="Proteomes" id="UP000223968">
    <property type="component" value="Unassembled WGS sequence"/>
</dbReference>
<organism evidence="1 2">
    <name type="scientific">Helicocarpus griseus UAMH5409</name>
    <dbReference type="NCBI Taxonomy" id="1447875"/>
    <lineage>
        <taxon>Eukaryota</taxon>
        <taxon>Fungi</taxon>
        <taxon>Dikarya</taxon>
        <taxon>Ascomycota</taxon>
        <taxon>Pezizomycotina</taxon>
        <taxon>Eurotiomycetes</taxon>
        <taxon>Eurotiomycetidae</taxon>
        <taxon>Onygenales</taxon>
        <taxon>Ajellomycetaceae</taxon>
        <taxon>Helicocarpus</taxon>
    </lineage>
</organism>
<dbReference type="AlphaFoldDB" id="A0A2B7XQX7"/>
<dbReference type="OrthoDB" id="3000060at2759"/>
<name>A0A2B7XQX7_9EURO</name>
<protein>
    <submittedName>
        <fullName evidence="1">Uncharacterized protein</fullName>
    </submittedName>
</protein>
<accession>A0A2B7XQX7</accession>
<evidence type="ECO:0000313" key="2">
    <source>
        <dbReference type="Proteomes" id="UP000223968"/>
    </source>
</evidence>
<keyword evidence="2" id="KW-1185">Reference proteome</keyword>
<proteinExistence type="predicted"/>
<sequence>MDFSAKDDKWEIEYRRRTGLPLVKFRNRWESLRLLTPGSPTPDVGMGSVATMPEGSGIKMTESVRDNIKIALLRELARRYLSSFPGLDEKAGNPSLHSRLRSVTKGSDEFSLFEIDWMLDQVGYRIDRMRDADRILQTMGVEFLSIAEFKVDRPLIEHYKEALRLVSKAKLFDPPKPLQGHAYRKPVEYLAIALVQYDNDEIQMRVDVAVADKHRQLEALRRGTKAKV</sequence>
<evidence type="ECO:0000313" key="1">
    <source>
        <dbReference type="EMBL" id="PGH11616.1"/>
    </source>
</evidence>